<dbReference type="PANTHER" id="PTHR36571">
    <property type="entry name" value="PROTEIN YGIW"/>
    <property type="match status" value="1"/>
</dbReference>
<dbReference type="InterPro" id="IPR036700">
    <property type="entry name" value="BOBF_sf"/>
</dbReference>
<protein>
    <submittedName>
        <fullName evidence="3">Uncharacterized protein</fullName>
    </submittedName>
</protein>
<feature type="chain" id="PRO_5012729580" evidence="2">
    <location>
        <begin position="22"/>
        <end position="124"/>
    </location>
</feature>
<keyword evidence="1 2" id="KW-0732">Signal</keyword>
<dbReference type="Proteomes" id="UP000189545">
    <property type="component" value="Chromosome"/>
</dbReference>
<feature type="signal peptide" evidence="2">
    <location>
        <begin position="1"/>
        <end position="21"/>
    </location>
</feature>
<evidence type="ECO:0000313" key="4">
    <source>
        <dbReference type="Proteomes" id="UP000189545"/>
    </source>
</evidence>
<sequence>MKKATIAIVSSLVLIPTISLANNSNAIESNVNFSGPADLSSVMTLIKESSMFSDEKDVIVEGHFLSQISKDTYLFSDGEGQIEVEVDDDIHLMTPINSKTKLRIYGEFEGGSIPEIEAEHIQIL</sequence>
<keyword evidence="4" id="KW-1185">Reference proteome</keyword>
<dbReference type="AlphaFoldDB" id="A0A1S6HMK5"/>
<dbReference type="NCBIfam" id="NF033674">
    <property type="entry name" value="stress_OB_fold"/>
    <property type="match status" value="1"/>
</dbReference>
<dbReference type="Pfam" id="PF04076">
    <property type="entry name" value="BOF"/>
    <property type="match status" value="1"/>
</dbReference>
<reference evidence="3 4" key="1">
    <citation type="submission" date="2016-03" db="EMBL/GenBank/DDBJ databases">
        <title>Complete genome sequence of Shewanella psychrophila WP2, a deep sea bacterium isolated from west Pacific sediment.</title>
        <authorList>
            <person name="Xu G."/>
            <person name="Jian H."/>
        </authorList>
    </citation>
    <scope>NUCLEOTIDE SEQUENCE [LARGE SCALE GENOMIC DNA]</scope>
    <source>
        <strain evidence="3 4">WP2</strain>
    </source>
</reference>
<dbReference type="SUPFAM" id="SSF101756">
    <property type="entry name" value="Hypothetical protein YgiW"/>
    <property type="match status" value="1"/>
</dbReference>
<dbReference type="Gene3D" id="2.40.50.200">
    <property type="entry name" value="Bacterial OB-fold"/>
    <property type="match status" value="1"/>
</dbReference>
<organism evidence="3 4">
    <name type="scientific">Shewanella psychrophila</name>
    <dbReference type="NCBI Taxonomy" id="225848"/>
    <lineage>
        <taxon>Bacteria</taxon>
        <taxon>Pseudomonadati</taxon>
        <taxon>Pseudomonadota</taxon>
        <taxon>Gammaproteobacteria</taxon>
        <taxon>Alteromonadales</taxon>
        <taxon>Shewanellaceae</taxon>
        <taxon>Shewanella</taxon>
    </lineage>
</organism>
<evidence type="ECO:0000256" key="1">
    <source>
        <dbReference type="ARBA" id="ARBA00022729"/>
    </source>
</evidence>
<dbReference type="EMBL" id="CP014782">
    <property type="protein sequence ID" value="AQS36739.1"/>
    <property type="molecule type" value="Genomic_DNA"/>
</dbReference>
<dbReference type="PANTHER" id="PTHR36571:SF1">
    <property type="entry name" value="PROTEIN YGIW"/>
    <property type="match status" value="1"/>
</dbReference>
<proteinExistence type="predicted"/>
<name>A0A1S6HMK5_9GAMM</name>
<dbReference type="OrthoDB" id="598245at2"/>
<evidence type="ECO:0000313" key="3">
    <source>
        <dbReference type="EMBL" id="AQS36739.1"/>
    </source>
</evidence>
<gene>
    <name evidence="3" type="ORF">Sps_01574</name>
</gene>
<evidence type="ECO:0000256" key="2">
    <source>
        <dbReference type="SAM" id="SignalP"/>
    </source>
</evidence>
<dbReference type="InterPro" id="IPR005220">
    <property type="entry name" value="CarO-like"/>
</dbReference>
<dbReference type="KEGG" id="spsw:Sps_01574"/>
<dbReference type="STRING" id="225848.Sps_01574"/>
<accession>A0A1S6HMK5</accession>